<feature type="compositionally biased region" description="Basic and acidic residues" evidence="1">
    <location>
        <begin position="1"/>
        <end position="13"/>
    </location>
</feature>
<gene>
    <name evidence="2" type="ORF">KN1_24770</name>
</gene>
<dbReference type="Proteomes" id="UP000825123">
    <property type="component" value="Chromosome"/>
</dbReference>
<evidence type="ECO:0000313" key="3">
    <source>
        <dbReference type="Proteomes" id="UP000825123"/>
    </source>
</evidence>
<evidence type="ECO:0000256" key="1">
    <source>
        <dbReference type="SAM" id="MobiDB-lite"/>
    </source>
</evidence>
<reference evidence="2 3" key="1">
    <citation type="submission" date="2021-04" db="EMBL/GenBank/DDBJ databases">
        <title>Complete genome sequence of Stygiolobus sp. KN-1.</title>
        <authorList>
            <person name="Nakamura K."/>
            <person name="Sakai H."/>
            <person name="Kurosawa N."/>
        </authorList>
    </citation>
    <scope>NUCLEOTIDE SEQUENCE [LARGE SCALE GENOMIC DNA]</scope>
    <source>
        <strain evidence="2 3">KN-1</strain>
    </source>
</reference>
<keyword evidence="3" id="KW-1185">Reference proteome</keyword>
<dbReference type="KEGG" id="csty:KN1_24770"/>
<sequence>MGTEGESSKREGLEQYSEDEKVEQEISFYHKINILENNLDSECPNFELFRTEKGLVARCKIMDRVLTSSQAELCSKVWKSCPIRVLT</sequence>
<name>A0A8D5U8U9_9CREN</name>
<dbReference type="EMBL" id="AP024597">
    <property type="protein sequence ID" value="BCU71180.1"/>
    <property type="molecule type" value="Genomic_DNA"/>
</dbReference>
<accession>A0A8D5U8U9</accession>
<feature type="region of interest" description="Disordered" evidence="1">
    <location>
        <begin position="1"/>
        <end position="20"/>
    </location>
</feature>
<proteinExistence type="predicted"/>
<organism evidence="2 3">
    <name type="scientific">Stygiolobus caldivivus</name>
    <dbReference type="NCBI Taxonomy" id="2824673"/>
    <lineage>
        <taxon>Archaea</taxon>
        <taxon>Thermoproteota</taxon>
        <taxon>Thermoprotei</taxon>
        <taxon>Sulfolobales</taxon>
        <taxon>Sulfolobaceae</taxon>
        <taxon>Stygiolobus</taxon>
    </lineage>
</organism>
<evidence type="ECO:0000313" key="2">
    <source>
        <dbReference type="EMBL" id="BCU71180.1"/>
    </source>
</evidence>
<dbReference type="AlphaFoldDB" id="A0A8D5U8U9"/>
<protein>
    <submittedName>
        <fullName evidence="2">Uncharacterized protein</fullName>
    </submittedName>
</protein>